<evidence type="ECO:0000313" key="2">
    <source>
        <dbReference type="EMBL" id="NGO07588.1"/>
    </source>
</evidence>
<gene>
    <name evidence="2" type="ORF">G5C60_07960</name>
</gene>
<dbReference type="RefSeq" id="WP_165256171.1">
    <property type="nucleotide sequence ID" value="NZ_JAAKZY010000017.1"/>
</dbReference>
<name>A0A6G4V0L6_9ACTN</name>
<sequence>MRSATVISLDRARSGPLLREARRTQLLPPVIHPWGALHAYAELLTGRPRPLAVLDVPDVPDERCAYVLGHRVALLRRLAPVTVLVPEDTCPAALLEAGATNVLARSMPVDELAARLVADQRWLARKEARTPRYEGQGQGQGQAQAQVQGRELSPSYLPAHQVSQKVLLGLFLAGPQPWCCHDLTRLLGSAEQPLSRAALRARMLRLTPLLDRLGLALCRTGRWGRFSYTVVSSARLSQETQRAA</sequence>
<feature type="region of interest" description="Disordered" evidence="1">
    <location>
        <begin position="129"/>
        <end position="149"/>
    </location>
</feature>
<accession>A0A6G4V0L6</accession>
<reference evidence="2 3" key="1">
    <citation type="submission" date="2020-02" db="EMBL/GenBank/DDBJ databases">
        <title>Whole-genome analyses of novel actinobacteria.</title>
        <authorList>
            <person name="Sahin N."/>
            <person name="Gencbay T."/>
        </authorList>
    </citation>
    <scope>NUCLEOTIDE SEQUENCE [LARGE SCALE GENOMIC DNA]</scope>
    <source>
        <strain evidence="2 3">HC44</strain>
    </source>
</reference>
<evidence type="ECO:0000313" key="3">
    <source>
        <dbReference type="Proteomes" id="UP000472335"/>
    </source>
</evidence>
<dbReference type="EMBL" id="JAAKZY010000017">
    <property type="protein sequence ID" value="NGO07588.1"/>
    <property type="molecule type" value="Genomic_DNA"/>
</dbReference>
<evidence type="ECO:0000256" key="1">
    <source>
        <dbReference type="SAM" id="MobiDB-lite"/>
    </source>
</evidence>
<organism evidence="2 3">
    <name type="scientific">Streptomyces scabichelini</name>
    <dbReference type="NCBI Taxonomy" id="2711217"/>
    <lineage>
        <taxon>Bacteria</taxon>
        <taxon>Bacillati</taxon>
        <taxon>Actinomycetota</taxon>
        <taxon>Actinomycetes</taxon>
        <taxon>Kitasatosporales</taxon>
        <taxon>Streptomycetaceae</taxon>
        <taxon>Streptomyces</taxon>
    </lineage>
</organism>
<comment type="caution">
    <text evidence="2">The sequence shown here is derived from an EMBL/GenBank/DDBJ whole genome shotgun (WGS) entry which is preliminary data.</text>
</comment>
<dbReference type="AlphaFoldDB" id="A0A6G4V0L6"/>
<proteinExistence type="predicted"/>
<protein>
    <submittedName>
        <fullName evidence="2">Uncharacterized protein</fullName>
    </submittedName>
</protein>
<dbReference type="Proteomes" id="UP000472335">
    <property type="component" value="Unassembled WGS sequence"/>
</dbReference>
<keyword evidence="3" id="KW-1185">Reference proteome</keyword>